<protein>
    <submittedName>
        <fullName evidence="2">Uncharacterized protein</fullName>
    </submittedName>
</protein>
<dbReference type="RefSeq" id="WP_013597456.1">
    <property type="nucleotide sequence ID" value="NC_015144.1"/>
</dbReference>
<dbReference type="eggNOG" id="ENOG502ZQVE">
    <property type="taxonomic scope" value="Bacteria"/>
</dbReference>
<dbReference type="STRING" id="865938.Weevi_0344"/>
<keyword evidence="3" id="KW-1185">Reference proteome</keyword>
<gene>
    <name evidence="2" type="ordered locus">Weevi_0344</name>
</gene>
<evidence type="ECO:0000313" key="3">
    <source>
        <dbReference type="Proteomes" id="UP000008641"/>
    </source>
</evidence>
<dbReference type="OrthoDB" id="1143207at2"/>
<feature type="chain" id="PRO_5003257712" evidence="1">
    <location>
        <begin position="19"/>
        <end position="257"/>
    </location>
</feature>
<accession>F0NY73</accession>
<reference evidence="2 3" key="1">
    <citation type="journal article" date="2011" name="Stand. Genomic Sci.">
        <title>Complete genome sequence of Weeksella virosa type strain (9751).</title>
        <authorList>
            <person name="Lang E."/>
            <person name="Teshima H."/>
            <person name="Lucas S."/>
            <person name="Lapidus A."/>
            <person name="Hammon N."/>
            <person name="Deshpande S."/>
            <person name="Nolan M."/>
            <person name="Cheng J.F."/>
            <person name="Pitluck S."/>
            <person name="Liolios K."/>
            <person name="Pagani I."/>
            <person name="Mikhailova N."/>
            <person name="Ivanova N."/>
            <person name="Mavromatis K."/>
            <person name="Pati A."/>
            <person name="Tapia R."/>
            <person name="Han C."/>
            <person name="Goodwin L."/>
            <person name="Chen A."/>
            <person name="Palaniappan K."/>
            <person name="Land M."/>
            <person name="Hauser L."/>
            <person name="Chang Y.J."/>
            <person name="Jeffries C.D."/>
            <person name="Brambilla E.M."/>
            <person name="Kopitz M."/>
            <person name="Rohde M."/>
            <person name="Goker M."/>
            <person name="Tindall B.J."/>
            <person name="Detter J.C."/>
            <person name="Woyke T."/>
            <person name="Bristow J."/>
            <person name="Eisen J.A."/>
            <person name="Markowitz V."/>
            <person name="Hugenholtz P."/>
            <person name="Klenk H.P."/>
            <person name="Kyrpides N.C."/>
        </authorList>
    </citation>
    <scope>NUCLEOTIDE SEQUENCE [LARGE SCALE GENOMIC DNA]</scope>
    <source>
        <strain evidence="3">ATCC 43766 / DSM 16922 / JCM 21250 / NBRC 16016 / NCTC 11634 / CL345/78</strain>
    </source>
</reference>
<proteinExistence type="predicted"/>
<feature type="signal peptide" evidence="1">
    <location>
        <begin position="1"/>
        <end position="18"/>
    </location>
</feature>
<dbReference type="HOGENOM" id="CLU_1081626_0_0_10"/>
<sequence length="257" mass="29906">MKRLLVLSCFFISLICFAQKENNTTAFDWINSKSLTVDEARNFYQLKNNTIEKISNHQIIATFTNQNNLSNLNVQSSLLVTVIANHQTLYLLDNNLSPIQDPISLNSPDYFLTLVGVMDNNFLVAYDIFTHKLLQINYQSSKIINSSSILTMLKEDEQLIKLYYHLKKIYLLTDQSLYVFDDYLTYQKKINLPTYSKIVMVGNAFLYGTKNEIFLSRLDQTEPQVVYEGNWSDFAANSRELFVQNDKDTYIYTLKEK</sequence>
<evidence type="ECO:0000313" key="2">
    <source>
        <dbReference type="EMBL" id="ADX67064.1"/>
    </source>
</evidence>
<dbReference type="Proteomes" id="UP000008641">
    <property type="component" value="Chromosome"/>
</dbReference>
<organism evidence="2 3">
    <name type="scientific">Weeksella virosa (strain ATCC 43766 / DSM 16922 / JCM 21250 / CCUG 30538 / CDC 9751 / IAM 14551 / NBRC 16016 / NCTC 11634 / CL345/78)</name>
    <dbReference type="NCBI Taxonomy" id="865938"/>
    <lineage>
        <taxon>Bacteria</taxon>
        <taxon>Pseudomonadati</taxon>
        <taxon>Bacteroidota</taxon>
        <taxon>Flavobacteriia</taxon>
        <taxon>Flavobacteriales</taxon>
        <taxon>Weeksellaceae</taxon>
        <taxon>Weeksella</taxon>
    </lineage>
</organism>
<dbReference type="EMBL" id="CP002455">
    <property type="protein sequence ID" value="ADX67064.1"/>
    <property type="molecule type" value="Genomic_DNA"/>
</dbReference>
<dbReference type="AlphaFoldDB" id="F0NY73"/>
<reference evidence="3" key="2">
    <citation type="journal article" date="2011" name="Stand. Genomic Sci.">
        <title>Complete genome sequence of Weeksella virosa type strain (9751T).</title>
        <authorList>
            <person name="Lang E."/>
            <person name="Teshima H."/>
            <person name="Lucas S."/>
            <person name="Lapidus A."/>
            <person name="Hammon N."/>
            <person name="Deshpande S."/>
            <person name="Nolan M."/>
            <person name="Cheng J."/>
            <person name="Pitluck S."/>
            <person name="Liolios K."/>
            <person name="Pagani I."/>
            <person name="Mikhailova N."/>
            <person name="Ivanova N."/>
            <person name="Mavromatis K."/>
            <person name="Pati A."/>
            <person name="Tapia R."/>
            <person name="Han C."/>
            <person name="Goodwin L."/>
            <person name="Chen A."/>
            <person name="Palaniappan K."/>
            <person name="Land M."/>
            <person name="Hauser L."/>
            <person name="Chang Y."/>
            <person name="Jeffries C."/>
            <person name="Brambilla E."/>
            <person name="Kopitz M."/>
            <person name="Rohde M."/>
            <person name="Goker M."/>
            <person name="Tindall B."/>
            <person name="Detter J."/>
            <person name="Woyke T."/>
            <person name="Bristow J."/>
            <person name="Eisen J."/>
            <person name="Markowitz V."/>
            <person name="Hugenholtz P."/>
            <person name="Klenk H."/>
            <person name="Kyrpides N."/>
        </authorList>
    </citation>
    <scope>NUCLEOTIDE SEQUENCE [LARGE SCALE GENOMIC DNA]</scope>
    <source>
        <strain evidence="3">ATCC 43766 / DSM 16922 / JCM 21250 / NBRC 16016 / NCTC 11634 / CL345/78</strain>
    </source>
</reference>
<dbReference type="KEGG" id="wvi:Weevi_0344"/>
<evidence type="ECO:0000256" key="1">
    <source>
        <dbReference type="SAM" id="SignalP"/>
    </source>
</evidence>
<name>F0NY73_WEEVC</name>
<keyword evidence="1" id="KW-0732">Signal</keyword>